<evidence type="ECO:0000256" key="9">
    <source>
        <dbReference type="SAM" id="SignalP"/>
    </source>
</evidence>
<evidence type="ECO:0000256" key="6">
    <source>
        <dbReference type="ARBA" id="ARBA00023136"/>
    </source>
</evidence>
<evidence type="ECO:0000256" key="7">
    <source>
        <dbReference type="SAM" id="MobiDB-lite"/>
    </source>
</evidence>
<evidence type="ECO:0000256" key="5">
    <source>
        <dbReference type="ARBA" id="ARBA00023014"/>
    </source>
</evidence>
<accession>A0A7X6I833</accession>
<evidence type="ECO:0000256" key="4">
    <source>
        <dbReference type="ARBA" id="ARBA00023004"/>
    </source>
</evidence>
<keyword evidence="5" id="KW-0411">Iron-sulfur</keyword>
<dbReference type="PANTHER" id="PTHR30224">
    <property type="entry name" value="ELECTRON TRANSPORT PROTEIN"/>
    <property type="match status" value="1"/>
</dbReference>
<feature type="transmembrane region" description="Helical" evidence="8">
    <location>
        <begin position="174"/>
        <end position="200"/>
    </location>
</feature>
<dbReference type="InterPro" id="IPR052378">
    <property type="entry name" value="NosR_regulator"/>
</dbReference>
<dbReference type="PROSITE" id="PS51379">
    <property type="entry name" value="4FE4S_FER_2"/>
    <property type="match status" value="1"/>
</dbReference>
<feature type="region of interest" description="Disordered" evidence="7">
    <location>
        <begin position="39"/>
        <end position="62"/>
    </location>
</feature>
<dbReference type="PANTHER" id="PTHR30224:SF4">
    <property type="entry name" value="ELECTRON TRANSPORT PROTEIN YCCM-RELATED"/>
    <property type="match status" value="1"/>
</dbReference>
<feature type="transmembrane region" description="Helical" evidence="8">
    <location>
        <begin position="412"/>
        <end position="439"/>
    </location>
</feature>
<evidence type="ECO:0000256" key="3">
    <source>
        <dbReference type="ARBA" id="ARBA00022723"/>
    </source>
</evidence>
<evidence type="ECO:0000256" key="8">
    <source>
        <dbReference type="SAM" id="Phobius"/>
    </source>
</evidence>
<dbReference type="EMBL" id="VTOX01000008">
    <property type="protein sequence ID" value="NKE67869.1"/>
    <property type="molecule type" value="Genomic_DNA"/>
</dbReference>
<feature type="signal peptide" evidence="9">
    <location>
        <begin position="1"/>
        <end position="23"/>
    </location>
</feature>
<evidence type="ECO:0000256" key="1">
    <source>
        <dbReference type="ARBA" id="ARBA00004236"/>
    </source>
</evidence>
<keyword evidence="6 8" id="KW-0472">Membrane</keyword>
<keyword evidence="2" id="KW-1003">Cell membrane</keyword>
<feature type="domain" description="4Fe-4S ferredoxin-type" evidence="10">
    <location>
        <begin position="327"/>
        <end position="357"/>
    </location>
</feature>
<dbReference type="PROSITE" id="PS00198">
    <property type="entry name" value="4FE4S_FER_1"/>
    <property type="match status" value="1"/>
</dbReference>
<dbReference type="SUPFAM" id="SSF54862">
    <property type="entry name" value="4Fe-4S ferredoxins"/>
    <property type="match status" value="1"/>
</dbReference>
<feature type="transmembrane region" description="Helical" evidence="8">
    <location>
        <begin position="82"/>
        <end position="100"/>
    </location>
</feature>
<evidence type="ECO:0000259" key="10">
    <source>
        <dbReference type="PROSITE" id="PS51379"/>
    </source>
</evidence>
<feature type="transmembrane region" description="Helical" evidence="8">
    <location>
        <begin position="134"/>
        <end position="154"/>
    </location>
</feature>
<dbReference type="GO" id="GO:0005886">
    <property type="term" value="C:plasma membrane"/>
    <property type="evidence" value="ECO:0007669"/>
    <property type="project" value="UniProtKB-SubCell"/>
</dbReference>
<organism evidence="11 12">
    <name type="scientific">Ramlibacter lithotrophicus</name>
    <dbReference type="NCBI Taxonomy" id="2606681"/>
    <lineage>
        <taxon>Bacteria</taxon>
        <taxon>Pseudomonadati</taxon>
        <taxon>Pseudomonadota</taxon>
        <taxon>Betaproteobacteria</taxon>
        <taxon>Burkholderiales</taxon>
        <taxon>Comamonadaceae</taxon>
        <taxon>Ramlibacter</taxon>
    </lineage>
</organism>
<evidence type="ECO:0000313" key="11">
    <source>
        <dbReference type="EMBL" id="NKE67869.1"/>
    </source>
</evidence>
<sequence length="581" mass="62740">MPKRIILACVLSVAAAWWGPATAHGTNEHGVPTIAAPAEQAAGPAADVPPDQGTPAPAAASADEAGADAENVMIHPGLPGEWIQAAAIVMALIALWSLLARPASDAPPRSWNLARMPLVGRLVRFLNGSPYPLLAARLASVSVFLVVIAAGFFGTVHPEHNIATAFVWNIWWPLVIVAVFFIGSAWCAVCPWDTLANWIVRRSWWKRVTPHPGLNLKVPRALQNVWIALLMFMGLSWLELGAGVTGKPLLTAALGIVMLVLSVVFLLVFERKAFCRYACPVGRTVGFYSRLSPIAVRPIAQSTCDGCKTMECYHGSETIEPCPSRLVVGRFSENTFCLSCGNCVLSCPEKNVSWRLRTLDTEARKTGTPGWDAAWFMLALLGITSFHGITMIPQWSEWVVTMGTAIGETGHLFLSFAAGMVASSALPVALYGAMIALANVGGQGAASYRKLFGGFAFTALPLAFAYHLAHNMDHLLREGGDVLRVIANPFGLGARPLTSTERHDLMMAVVMPENVTFTIQAGLMVLGFWLAVQIARYQARRLLPASGGVATRLRLLPLLAFFALVTAANFWLMAQDMEMRF</sequence>
<protein>
    <submittedName>
        <fullName evidence="11">4Fe-4S binding protein</fullName>
    </submittedName>
</protein>
<dbReference type="InterPro" id="IPR017900">
    <property type="entry name" value="4Fe4S_Fe_S_CS"/>
</dbReference>
<comment type="subcellular location">
    <subcellularLocation>
        <location evidence="1">Cell membrane</location>
    </subcellularLocation>
</comment>
<keyword evidence="9" id="KW-0732">Signal</keyword>
<dbReference type="Proteomes" id="UP000521868">
    <property type="component" value="Unassembled WGS sequence"/>
</dbReference>
<feature type="transmembrane region" description="Helical" evidence="8">
    <location>
        <begin position="250"/>
        <end position="269"/>
    </location>
</feature>
<feature type="transmembrane region" description="Helical" evidence="8">
    <location>
        <begin position="373"/>
        <end position="392"/>
    </location>
</feature>
<keyword evidence="8" id="KW-1133">Transmembrane helix</keyword>
<evidence type="ECO:0000256" key="2">
    <source>
        <dbReference type="ARBA" id="ARBA00022475"/>
    </source>
</evidence>
<keyword evidence="12" id="KW-1185">Reference proteome</keyword>
<gene>
    <name evidence="11" type="ORF">RAMLITH_18775</name>
</gene>
<name>A0A7X6I833_9BURK</name>
<comment type="caution">
    <text evidence="11">The sequence shown here is derived from an EMBL/GenBank/DDBJ whole genome shotgun (WGS) entry which is preliminary data.</text>
</comment>
<dbReference type="RefSeq" id="WP_168109005.1">
    <property type="nucleotide sequence ID" value="NZ_VTOX01000008.1"/>
</dbReference>
<feature type="chain" id="PRO_5030780525" evidence="9">
    <location>
        <begin position="24"/>
        <end position="581"/>
    </location>
</feature>
<evidence type="ECO:0000313" key="12">
    <source>
        <dbReference type="Proteomes" id="UP000521868"/>
    </source>
</evidence>
<feature type="transmembrane region" description="Helical" evidence="8">
    <location>
        <begin position="451"/>
        <end position="469"/>
    </location>
</feature>
<dbReference type="Pfam" id="PF12801">
    <property type="entry name" value="Fer4_5"/>
    <property type="match status" value="2"/>
</dbReference>
<keyword evidence="8" id="KW-0812">Transmembrane</keyword>
<dbReference type="GO" id="GO:0046872">
    <property type="term" value="F:metal ion binding"/>
    <property type="evidence" value="ECO:0007669"/>
    <property type="project" value="UniProtKB-KW"/>
</dbReference>
<keyword evidence="3" id="KW-0479">Metal-binding</keyword>
<dbReference type="GO" id="GO:0051536">
    <property type="term" value="F:iron-sulfur cluster binding"/>
    <property type="evidence" value="ECO:0007669"/>
    <property type="project" value="UniProtKB-KW"/>
</dbReference>
<proteinExistence type="predicted"/>
<dbReference type="InterPro" id="IPR017896">
    <property type="entry name" value="4Fe4S_Fe-S-bd"/>
</dbReference>
<feature type="transmembrane region" description="Helical" evidence="8">
    <location>
        <begin position="555"/>
        <end position="574"/>
    </location>
</feature>
<feature type="transmembrane region" description="Helical" evidence="8">
    <location>
        <begin position="515"/>
        <end position="535"/>
    </location>
</feature>
<dbReference type="AlphaFoldDB" id="A0A7X6I833"/>
<reference evidence="11 12" key="1">
    <citation type="journal article" date="2020" name="Nature">
        <title>Bacterial chemolithoautotrophy via manganese oxidation.</title>
        <authorList>
            <person name="Yu H."/>
            <person name="Leadbetter J.R."/>
        </authorList>
    </citation>
    <scope>NUCLEOTIDE SEQUENCE [LARGE SCALE GENOMIC DNA]</scope>
    <source>
        <strain evidence="11 12">RBP-1</strain>
    </source>
</reference>
<feature type="transmembrane region" description="Helical" evidence="8">
    <location>
        <begin position="221"/>
        <end position="238"/>
    </location>
</feature>
<keyword evidence="4" id="KW-0408">Iron</keyword>